<dbReference type="EMBL" id="SOGN01000032">
    <property type="protein sequence ID" value="TFC81737.1"/>
    <property type="molecule type" value="Genomic_DNA"/>
</dbReference>
<dbReference type="InterPro" id="IPR041304">
    <property type="entry name" value="AbiTii"/>
</dbReference>
<evidence type="ECO:0000313" key="3">
    <source>
        <dbReference type="Proteomes" id="UP000298433"/>
    </source>
</evidence>
<evidence type="ECO:0000259" key="1">
    <source>
        <dbReference type="Pfam" id="PF18864"/>
    </source>
</evidence>
<sequence length="297" mass="31956">MTLLDEIIDASTAESGSTPNLLRKVRVAAHRLGASEISTWAQRELSGYPDDVELPDYRVQATSVLGIFSGPGRSEIQHDLQRASDEFLEWFSVEMRQPLSELESFASAETDAVRGWPAWLVQKYERGGFFRMNMHVLFSAHNVIPRQRIHGLIDTVKTRALDFALELQGEFPDAGSVDGPTVNSEPSLARTVNNITNNITGHGTNVAIGNEKVQQHNSVTVGDVAALTSEAEALGLTADAATEFVTAVETDQSVDGPAVTHFLDRLRRGAISLGSAVGSDVVAGSLIELAKGFLGAT</sequence>
<proteinExistence type="predicted"/>
<dbReference type="Proteomes" id="UP000298433">
    <property type="component" value="Unassembled WGS sequence"/>
</dbReference>
<dbReference type="OrthoDB" id="4157938at2"/>
<comment type="caution">
    <text evidence="2">The sequence shown here is derived from an EMBL/GenBank/DDBJ whole genome shotgun (WGS) entry which is preliminary data.</text>
</comment>
<dbReference type="AlphaFoldDB" id="A0A4R8XW68"/>
<gene>
    <name evidence="2" type="ORF">E3T23_05685</name>
</gene>
<name>A0A4R8XW68_9MICO</name>
<evidence type="ECO:0000313" key="2">
    <source>
        <dbReference type="EMBL" id="TFC81737.1"/>
    </source>
</evidence>
<protein>
    <recommendedName>
        <fullName evidence="1">AbiTii domain-containing protein</fullName>
    </recommendedName>
</protein>
<reference evidence="2 3" key="1">
    <citation type="submission" date="2019-03" db="EMBL/GenBank/DDBJ databases">
        <title>Genomics of glacier-inhabiting Cryobacterium strains.</title>
        <authorList>
            <person name="Liu Q."/>
            <person name="Xin Y.-H."/>
        </authorList>
    </citation>
    <scope>NUCLEOTIDE SEQUENCE [LARGE SCALE GENOMIC DNA]</scope>
    <source>
        <strain evidence="2 3">TMT2-48-2</strain>
    </source>
</reference>
<accession>A0A4R8XW68</accession>
<organism evidence="2 3">
    <name type="scientific">Cryobacterium cheniae</name>
    <dbReference type="NCBI Taxonomy" id="1259262"/>
    <lineage>
        <taxon>Bacteria</taxon>
        <taxon>Bacillati</taxon>
        <taxon>Actinomycetota</taxon>
        <taxon>Actinomycetes</taxon>
        <taxon>Micrococcales</taxon>
        <taxon>Microbacteriaceae</taxon>
        <taxon>Cryobacterium</taxon>
    </lineage>
</organism>
<feature type="domain" description="AbiTii" evidence="1">
    <location>
        <begin position="3"/>
        <end position="182"/>
    </location>
</feature>
<keyword evidence="3" id="KW-1185">Reference proteome</keyword>
<dbReference type="Pfam" id="PF18864">
    <property type="entry name" value="AbiTii"/>
    <property type="match status" value="1"/>
</dbReference>